<comment type="caution">
    <text evidence="2">The sequence shown here is derived from an EMBL/GenBank/DDBJ whole genome shotgun (WGS) entry which is preliminary data.</text>
</comment>
<feature type="transmembrane region" description="Helical" evidence="1">
    <location>
        <begin position="32"/>
        <end position="51"/>
    </location>
</feature>
<dbReference type="AlphaFoldDB" id="A0ABD2JRD6"/>
<keyword evidence="1" id="KW-0812">Transmembrane</keyword>
<evidence type="ECO:0000256" key="1">
    <source>
        <dbReference type="SAM" id="Phobius"/>
    </source>
</evidence>
<organism evidence="2 3">
    <name type="scientific">Heterodera trifolii</name>
    <dbReference type="NCBI Taxonomy" id="157864"/>
    <lineage>
        <taxon>Eukaryota</taxon>
        <taxon>Metazoa</taxon>
        <taxon>Ecdysozoa</taxon>
        <taxon>Nematoda</taxon>
        <taxon>Chromadorea</taxon>
        <taxon>Rhabditida</taxon>
        <taxon>Tylenchina</taxon>
        <taxon>Tylenchomorpha</taxon>
        <taxon>Tylenchoidea</taxon>
        <taxon>Heteroderidae</taxon>
        <taxon>Heteroderinae</taxon>
        <taxon>Heterodera</taxon>
    </lineage>
</organism>
<sequence length="88" mass="10096">MTVVGRQLLRKFGGGRMIVRRVISAIPFKPHVATIAVIAGIFAWMHGFKVLKRTVKEAFSKDTFVYHQEMEDFIQKISIEQQTKSKNC</sequence>
<keyword evidence="1" id="KW-1133">Transmembrane helix</keyword>
<dbReference type="EMBL" id="JBICBT010000917">
    <property type="protein sequence ID" value="KAL3093115.1"/>
    <property type="molecule type" value="Genomic_DNA"/>
</dbReference>
<evidence type="ECO:0000313" key="3">
    <source>
        <dbReference type="Proteomes" id="UP001620626"/>
    </source>
</evidence>
<accession>A0ABD2JRD6</accession>
<keyword evidence="3" id="KW-1185">Reference proteome</keyword>
<dbReference type="Proteomes" id="UP001620626">
    <property type="component" value="Unassembled WGS sequence"/>
</dbReference>
<name>A0ABD2JRD6_9BILA</name>
<reference evidence="2 3" key="1">
    <citation type="submission" date="2024-10" db="EMBL/GenBank/DDBJ databases">
        <authorList>
            <person name="Kim D."/>
        </authorList>
    </citation>
    <scope>NUCLEOTIDE SEQUENCE [LARGE SCALE GENOMIC DNA]</scope>
    <source>
        <strain evidence="2">BH-2024</strain>
    </source>
</reference>
<proteinExistence type="predicted"/>
<evidence type="ECO:0000313" key="2">
    <source>
        <dbReference type="EMBL" id="KAL3093115.1"/>
    </source>
</evidence>
<gene>
    <name evidence="2" type="ORF">niasHT_022565</name>
</gene>
<keyword evidence="1" id="KW-0472">Membrane</keyword>
<protein>
    <submittedName>
        <fullName evidence="2">Uncharacterized protein</fullName>
    </submittedName>
</protein>